<dbReference type="InterPro" id="IPR006047">
    <property type="entry name" value="GH13_cat_dom"/>
</dbReference>
<dbReference type="Gene3D" id="3.20.20.80">
    <property type="entry name" value="Glycosidases"/>
    <property type="match status" value="2"/>
</dbReference>
<dbReference type="Gene3D" id="3.90.400.10">
    <property type="entry name" value="Oligo-1,6-glucosidase, Domain 2"/>
    <property type="match status" value="1"/>
</dbReference>
<feature type="domain" description="Glycosyl hydrolase family 13 catalytic" evidence="2">
    <location>
        <begin position="181"/>
        <end position="610"/>
    </location>
</feature>
<name>A0A7J7IBY3_9RHOD</name>
<dbReference type="Proteomes" id="UP000530660">
    <property type="component" value="Unassembled WGS sequence"/>
</dbReference>
<dbReference type="InterPro" id="IPR017853">
    <property type="entry name" value="GH"/>
</dbReference>
<dbReference type="OrthoDB" id="1740265at2759"/>
<accession>A0A7J7IBY3</accession>
<dbReference type="SUPFAM" id="SSF51445">
    <property type="entry name" value="(Trans)glycosidases"/>
    <property type="match status" value="1"/>
</dbReference>
<dbReference type="SMART" id="SM00642">
    <property type="entry name" value="Aamy"/>
    <property type="match status" value="1"/>
</dbReference>
<evidence type="ECO:0000259" key="2">
    <source>
        <dbReference type="SMART" id="SM00642"/>
    </source>
</evidence>
<dbReference type="AlphaFoldDB" id="A0A7J7IBY3"/>
<comment type="caution">
    <text evidence="3">The sequence shown here is derived from an EMBL/GenBank/DDBJ whole genome shotgun (WGS) entry which is preliminary data.</text>
</comment>
<reference evidence="3 4" key="1">
    <citation type="journal article" date="2020" name="J. Phycol.">
        <title>Comparative genome analysis reveals Cyanidiococcus gen. nov., a new extremophilic red algal genus sister to Cyanidioschyzon (Cyanidioschyzonaceae, Rhodophyta).</title>
        <authorList>
            <person name="Liu S.-L."/>
            <person name="Chiang Y.-R."/>
            <person name="Yoon H.S."/>
            <person name="Fu H.-Y."/>
        </authorList>
    </citation>
    <scope>NUCLEOTIDE SEQUENCE [LARGE SCALE GENOMIC DNA]</scope>
    <source>
        <strain evidence="3 4">THAL066</strain>
    </source>
</reference>
<dbReference type="Pfam" id="PF00128">
    <property type="entry name" value="Alpha-amylase"/>
    <property type="match status" value="1"/>
</dbReference>
<organism evidence="3 4">
    <name type="scientific">Cyanidiococcus yangmingshanensis</name>
    <dbReference type="NCBI Taxonomy" id="2690220"/>
    <lineage>
        <taxon>Eukaryota</taxon>
        <taxon>Rhodophyta</taxon>
        <taxon>Bangiophyceae</taxon>
        <taxon>Cyanidiales</taxon>
        <taxon>Cyanidiaceae</taxon>
        <taxon>Cyanidiococcus</taxon>
    </lineage>
</organism>
<feature type="compositionally biased region" description="Basic and acidic residues" evidence="1">
    <location>
        <begin position="40"/>
        <end position="68"/>
    </location>
</feature>
<evidence type="ECO:0000256" key="1">
    <source>
        <dbReference type="SAM" id="MobiDB-lite"/>
    </source>
</evidence>
<sequence length="803" mass="90481">MQSRHSPNALPSSIPHNRAVSVGTNSAESSHPQLQESALESEHVSATQRDDRDVTRGSEYRTRRNETDAVPKARVVALEAELEQTRAEYASYRESVQRTLAIILPEKPFVTAFEALRRGYTTVRDTQIVRDMCQRVNGAQWGTIFEYFYRAVLEYRAARPDSLLHRDAALASDWYREPWYCFYPQYMGVTSDDPLAKLTSFRDLIDMLPYWEALGFRNLSILPHYDSAWADGGYDVRAYSPHPELGGSQAFQEFVEEATKRGFRLMTEAIFGHTGTDHEWFQRALRGEPRFLGYYLRRDGREKIAEFERDGEVFCRYRDPDGTITERVCLFPDIDRTHGLWAQVQKDERGAAPEKSSAQQVVQFYRTFLPFQADLDLQNPDVLGEFFGLLGEELNQGILGKRIDAVAHWIKRPGTSADGLPETHTLLALFKSFIHHISPRSVLMPEAVRPNHIAAHYAGIGTELCGSARSSEGDLLLSFEMQAALREMLWFCRTAPYWRAVLQLPKLPPGADWCVPLAHHDDIYLGFLERSVRQDAAILIRKCGGMVFRGGISAACREYDLLARDPRRLALAFFTLVLGPGTPFVYSGSEIGANNAFDFAHIQMKRRYERLRACGFMVAEGACLDPRDLQRGPLPRSLLFRALEESELVKRGASTGVEYGLAILRRLNALRSSHPSLHSGCMQPVDTGRAEILAFIRHDAARDRPLLCIANLSDYELDMVTPTWQLGAYFGANTATDLPCRDLLVDPRGQPAHSSDGATPAPDERFRLQGTGYVLRLQPLAIHLLEQIESGHCNGRDSIPQAA</sequence>
<proteinExistence type="predicted"/>
<dbReference type="GO" id="GO:0005975">
    <property type="term" value="P:carbohydrate metabolic process"/>
    <property type="evidence" value="ECO:0007669"/>
    <property type="project" value="InterPro"/>
</dbReference>
<feature type="compositionally biased region" description="Polar residues" evidence="1">
    <location>
        <begin position="1"/>
        <end position="15"/>
    </location>
</feature>
<dbReference type="PANTHER" id="PTHR10357:SF219">
    <property type="entry name" value="MALTOSE ALPHA-D-GLUCOSYLTRANSFERASE"/>
    <property type="match status" value="1"/>
</dbReference>
<keyword evidence="4" id="KW-1185">Reference proteome</keyword>
<dbReference type="InterPro" id="IPR045857">
    <property type="entry name" value="O16G_dom_2"/>
</dbReference>
<gene>
    <name evidence="3" type="ORF">F1559_002799</name>
</gene>
<protein>
    <recommendedName>
        <fullName evidence="2">Glycosyl hydrolase family 13 catalytic domain-containing protein</fullName>
    </recommendedName>
</protein>
<evidence type="ECO:0000313" key="3">
    <source>
        <dbReference type="EMBL" id="KAF6000613.1"/>
    </source>
</evidence>
<feature type="compositionally biased region" description="Polar residues" evidence="1">
    <location>
        <begin position="22"/>
        <end position="38"/>
    </location>
</feature>
<dbReference type="PANTHER" id="PTHR10357">
    <property type="entry name" value="ALPHA-AMYLASE FAMILY MEMBER"/>
    <property type="match status" value="1"/>
</dbReference>
<evidence type="ECO:0000313" key="4">
    <source>
        <dbReference type="Proteomes" id="UP000530660"/>
    </source>
</evidence>
<dbReference type="EMBL" id="VWRR01000019">
    <property type="protein sequence ID" value="KAF6000613.1"/>
    <property type="molecule type" value="Genomic_DNA"/>
</dbReference>
<feature type="region of interest" description="Disordered" evidence="1">
    <location>
        <begin position="1"/>
        <end position="68"/>
    </location>
</feature>